<dbReference type="Pfam" id="PF13462">
    <property type="entry name" value="Thioredoxin_4"/>
    <property type="match status" value="1"/>
</dbReference>
<name>A0ABT1M8P2_9MYCO</name>
<protein>
    <submittedName>
        <fullName evidence="3">DsbA family protein</fullName>
    </submittedName>
</protein>
<reference evidence="3 4" key="1">
    <citation type="submission" date="2022-06" db="EMBL/GenBank/DDBJ databases">
        <title>Mycolicibacterium sp. CAU 1645 isolated from seawater.</title>
        <authorList>
            <person name="Kim W."/>
        </authorList>
    </citation>
    <scope>NUCLEOTIDE SEQUENCE [LARGE SCALE GENOMIC DNA]</scope>
    <source>
        <strain evidence="3 4">CAU 1645</strain>
    </source>
</reference>
<dbReference type="InterPro" id="IPR036249">
    <property type="entry name" value="Thioredoxin-like_sf"/>
</dbReference>
<dbReference type="Proteomes" id="UP001651690">
    <property type="component" value="Unassembled WGS sequence"/>
</dbReference>
<dbReference type="EMBL" id="JANDBD010000007">
    <property type="protein sequence ID" value="MCP9274167.1"/>
    <property type="molecule type" value="Genomic_DNA"/>
</dbReference>
<feature type="signal peptide" evidence="1">
    <location>
        <begin position="1"/>
        <end position="21"/>
    </location>
</feature>
<accession>A0ABT1M8P2</accession>
<gene>
    <name evidence="3" type="ORF">NM203_18425</name>
</gene>
<keyword evidence="1" id="KW-0732">Signal</keyword>
<sequence length="227" mass="24654">MRVAIAWVLALTLLVTGCSSVATGTAQRDPTPVPAVLSEDGSGITIGVADAPIQLEFYTEPQCRQCADVQADFGDRLAYYVAIGRLAITYRPMVLLDKDNGKHSERVANAMFAAVTPGAASDTVTTTGPAFQRFVAALWTTWDGGPNEPTVEEMAGFARGAGIPEEQVARIESVQPAVDTTDTTNVNFEFLYMLDPLDTAMPYVYDLDKDRRLDVYDDNWLSTVMES</sequence>
<keyword evidence="4" id="KW-1185">Reference proteome</keyword>
<dbReference type="InterPro" id="IPR012336">
    <property type="entry name" value="Thioredoxin-like_fold"/>
</dbReference>
<evidence type="ECO:0000313" key="4">
    <source>
        <dbReference type="Proteomes" id="UP001651690"/>
    </source>
</evidence>
<comment type="caution">
    <text evidence="3">The sequence shown here is derived from an EMBL/GenBank/DDBJ whole genome shotgun (WGS) entry which is preliminary data.</text>
</comment>
<dbReference type="SUPFAM" id="SSF52833">
    <property type="entry name" value="Thioredoxin-like"/>
    <property type="match status" value="1"/>
</dbReference>
<evidence type="ECO:0000313" key="3">
    <source>
        <dbReference type="EMBL" id="MCP9274167.1"/>
    </source>
</evidence>
<proteinExistence type="predicted"/>
<evidence type="ECO:0000259" key="2">
    <source>
        <dbReference type="Pfam" id="PF13462"/>
    </source>
</evidence>
<organism evidence="3 4">
    <name type="scientific">Mycolicibacterium arenosum</name>
    <dbReference type="NCBI Taxonomy" id="2952157"/>
    <lineage>
        <taxon>Bacteria</taxon>
        <taxon>Bacillati</taxon>
        <taxon>Actinomycetota</taxon>
        <taxon>Actinomycetes</taxon>
        <taxon>Mycobacteriales</taxon>
        <taxon>Mycobacteriaceae</taxon>
        <taxon>Mycolicibacterium</taxon>
    </lineage>
</organism>
<feature type="chain" id="PRO_5046074267" evidence="1">
    <location>
        <begin position="22"/>
        <end position="227"/>
    </location>
</feature>
<dbReference type="Gene3D" id="3.40.30.10">
    <property type="entry name" value="Glutaredoxin"/>
    <property type="match status" value="1"/>
</dbReference>
<evidence type="ECO:0000256" key="1">
    <source>
        <dbReference type="SAM" id="SignalP"/>
    </source>
</evidence>
<dbReference type="RefSeq" id="WP_255061517.1">
    <property type="nucleotide sequence ID" value="NZ_JANDBD010000007.1"/>
</dbReference>
<feature type="domain" description="Thioredoxin-like fold" evidence="2">
    <location>
        <begin position="41"/>
        <end position="118"/>
    </location>
</feature>
<dbReference type="PROSITE" id="PS51257">
    <property type="entry name" value="PROKAR_LIPOPROTEIN"/>
    <property type="match status" value="1"/>
</dbReference>